<dbReference type="GO" id="GO:0005525">
    <property type="term" value="F:GTP binding"/>
    <property type="evidence" value="ECO:0007669"/>
    <property type="project" value="InterPro"/>
</dbReference>
<dbReference type="EMBL" id="UGOY01000001">
    <property type="protein sequence ID" value="STY21646.1"/>
    <property type="molecule type" value="Genomic_DNA"/>
</dbReference>
<dbReference type="NCBIfam" id="TIGR00231">
    <property type="entry name" value="small_GTP"/>
    <property type="match status" value="1"/>
</dbReference>
<gene>
    <name evidence="2" type="ORF">Lstg_2681</name>
    <name evidence="3" type="ORF">NCTC11991_00214</name>
</gene>
<dbReference type="CDD" id="cd00154">
    <property type="entry name" value="Rab"/>
    <property type="match status" value="1"/>
</dbReference>
<name>A0A378L4B9_9GAMM</name>
<dbReference type="FunFam" id="3.40.50.300:FF:001447">
    <property type="entry name" value="Ras-related protein Rab-1B"/>
    <property type="match status" value="1"/>
</dbReference>
<keyword evidence="1" id="KW-0547">Nucleotide-binding</keyword>
<dbReference type="OrthoDB" id="5652423at2"/>
<evidence type="ECO:0000256" key="1">
    <source>
        <dbReference type="ARBA" id="ARBA00022741"/>
    </source>
</evidence>
<evidence type="ECO:0000313" key="4">
    <source>
        <dbReference type="Proteomes" id="UP000054820"/>
    </source>
</evidence>
<dbReference type="InterPro" id="IPR005225">
    <property type="entry name" value="Small_GTP-bd"/>
</dbReference>
<proteinExistence type="predicted"/>
<dbReference type="SMART" id="SM00173">
    <property type="entry name" value="RAS"/>
    <property type="match status" value="1"/>
</dbReference>
<accession>A0A378L4B9</accession>
<dbReference type="SUPFAM" id="SSF52540">
    <property type="entry name" value="P-loop containing nucleoside triphosphate hydrolases"/>
    <property type="match status" value="1"/>
</dbReference>
<dbReference type="SMART" id="SM00175">
    <property type="entry name" value="RAB"/>
    <property type="match status" value="1"/>
</dbReference>
<reference evidence="3 5" key="2">
    <citation type="submission" date="2018-06" db="EMBL/GenBank/DDBJ databases">
        <authorList>
            <consortium name="Pathogen Informatics"/>
            <person name="Doyle S."/>
        </authorList>
    </citation>
    <scope>NUCLEOTIDE SEQUENCE [LARGE SCALE GENOMIC DNA]</scope>
    <source>
        <strain evidence="3 5">NCTC11991</strain>
    </source>
</reference>
<dbReference type="Proteomes" id="UP000255110">
    <property type="component" value="Unassembled WGS sequence"/>
</dbReference>
<dbReference type="InterPro" id="IPR001806">
    <property type="entry name" value="Small_GTPase"/>
</dbReference>
<dbReference type="AlphaFoldDB" id="A0A378L4B9"/>
<dbReference type="GO" id="GO:0003924">
    <property type="term" value="F:GTPase activity"/>
    <property type="evidence" value="ECO:0007669"/>
    <property type="project" value="InterPro"/>
</dbReference>
<organism evidence="3 5">
    <name type="scientific">Legionella steigerwaltii</name>
    <dbReference type="NCBI Taxonomy" id="460"/>
    <lineage>
        <taxon>Bacteria</taxon>
        <taxon>Pseudomonadati</taxon>
        <taxon>Pseudomonadota</taxon>
        <taxon>Gammaproteobacteria</taxon>
        <taxon>Legionellales</taxon>
        <taxon>Legionellaceae</taxon>
        <taxon>Legionella</taxon>
    </lineage>
</organism>
<evidence type="ECO:0000313" key="3">
    <source>
        <dbReference type="EMBL" id="STY21646.1"/>
    </source>
</evidence>
<dbReference type="EMBL" id="LNYZ01000027">
    <property type="protein sequence ID" value="KTD71980.1"/>
    <property type="molecule type" value="Genomic_DNA"/>
</dbReference>
<evidence type="ECO:0000313" key="5">
    <source>
        <dbReference type="Proteomes" id="UP000255110"/>
    </source>
</evidence>
<dbReference type="SMART" id="SM00176">
    <property type="entry name" value="RAN"/>
    <property type="match status" value="1"/>
</dbReference>
<protein>
    <submittedName>
        <fullName evidence="3">Ras family GTPase</fullName>
    </submittedName>
</protein>
<dbReference type="PROSITE" id="PS51421">
    <property type="entry name" value="RAS"/>
    <property type="match status" value="1"/>
</dbReference>
<dbReference type="Pfam" id="PF00071">
    <property type="entry name" value="Ras"/>
    <property type="match status" value="1"/>
</dbReference>
<dbReference type="RefSeq" id="WP_058478209.1">
    <property type="nucleotide sequence ID" value="NZ_LNYZ01000027.1"/>
</dbReference>
<dbReference type="Gene3D" id="3.40.50.300">
    <property type="entry name" value="P-loop containing nucleotide triphosphate hydrolases"/>
    <property type="match status" value="1"/>
</dbReference>
<dbReference type="STRING" id="460.Lstg_2681"/>
<dbReference type="PROSITE" id="PS51419">
    <property type="entry name" value="RAB"/>
    <property type="match status" value="1"/>
</dbReference>
<keyword evidence="4" id="KW-1185">Reference proteome</keyword>
<evidence type="ECO:0000313" key="2">
    <source>
        <dbReference type="EMBL" id="KTD71980.1"/>
    </source>
</evidence>
<reference evidence="2 4" key="1">
    <citation type="submission" date="2015-11" db="EMBL/GenBank/DDBJ databases">
        <title>Genomic analysis of 38 Legionella species identifies large and diverse effector repertoires.</title>
        <authorList>
            <person name="Burstein D."/>
            <person name="Amaro F."/>
            <person name="Zusman T."/>
            <person name="Lifshitz Z."/>
            <person name="Cohen O."/>
            <person name="Gilbert J.A."/>
            <person name="Pupko T."/>
            <person name="Shuman H.A."/>
            <person name="Segal G."/>
        </authorList>
    </citation>
    <scope>NUCLEOTIDE SEQUENCE [LARGE SCALE GENOMIC DNA]</scope>
    <source>
        <strain evidence="2 4">SC-18-C9</strain>
    </source>
</reference>
<dbReference type="PRINTS" id="PR00449">
    <property type="entry name" value="RASTRNSFRMNG"/>
</dbReference>
<dbReference type="PANTHER" id="PTHR47978">
    <property type="match status" value="1"/>
</dbReference>
<dbReference type="InterPro" id="IPR027417">
    <property type="entry name" value="P-loop_NTPase"/>
</dbReference>
<dbReference type="SMART" id="SM00174">
    <property type="entry name" value="RHO"/>
    <property type="match status" value="1"/>
</dbReference>
<sequence>MLQGEKYDMHFKILLLGDSRVGKSSLLQKFVGETVNDFYVESLGVELKETIRNFSNSRIKLRIYDASGNPKLGFLLNQYLSIAQGVFVCFDVTNSFSFDNVENHVKKVKAAHSDIPIFLIGCKSDLSLERSVETEKIKNLAERLGLPYFATSSRKDVNVSEPFMQIMQQMYFLSLPQKMAPILEQHLNDYLNSLPQSNNFSSLFTTRSAKENLLIEEYKKNFAKLCQAKEVHDLEDFCRETLDIIERANLLFANENPILSVIATSPLSKTLGKILSDLSKSAKDFIDLPAFDSNKLTIS</sequence>
<dbReference type="Proteomes" id="UP000054820">
    <property type="component" value="Unassembled WGS sequence"/>
</dbReference>